<feature type="binding site" evidence="4 7">
    <location>
        <position position="95"/>
    </location>
    <ligand>
        <name>NAD(+)</name>
        <dbReference type="ChEBI" id="CHEBI:57540"/>
    </ligand>
</feature>
<feature type="domain" description="Lactate/malate dehydrogenase C-terminal" evidence="9">
    <location>
        <begin position="147"/>
        <end position="301"/>
    </location>
</feature>
<dbReference type="InterPro" id="IPR022383">
    <property type="entry name" value="Lactate/malate_DH_C"/>
</dbReference>
<dbReference type="InterPro" id="IPR001236">
    <property type="entry name" value="Lactate/malate_DH_N"/>
</dbReference>
<protein>
    <recommendedName>
        <fullName evidence="4">Malate dehydrogenase</fullName>
        <ecNumber evidence="4">1.1.1.37</ecNumber>
    </recommendedName>
</protein>
<dbReference type="InterPro" id="IPR001557">
    <property type="entry name" value="L-lactate/malate_DH"/>
</dbReference>
<dbReference type="InterPro" id="IPR036291">
    <property type="entry name" value="NAD(P)-bd_dom_sf"/>
</dbReference>
<evidence type="ECO:0000259" key="9">
    <source>
        <dbReference type="Pfam" id="PF02866"/>
    </source>
</evidence>
<feature type="binding site" evidence="4 6">
    <location>
        <position position="88"/>
    </location>
    <ligand>
        <name>substrate</name>
    </ligand>
</feature>
<dbReference type="Gene3D" id="3.40.50.720">
    <property type="entry name" value="NAD(P)-binding Rossmann-like Domain"/>
    <property type="match status" value="1"/>
</dbReference>
<feature type="binding site" evidence="4 6">
    <location>
        <position position="120"/>
    </location>
    <ligand>
        <name>substrate</name>
    </ligand>
</feature>
<feature type="active site" description="Proton acceptor" evidence="4 5">
    <location>
        <position position="175"/>
    </location>
</feature>
<organism evidence="10 11">
    <name type="scientific">Candidatus Fischerbacteria bacterium RBG_13_37_8</name>
    <dbReference type="NCBI Taxonomy" id="1817863"/>
    <lineage>
        <taxon>Bacteria</taxon>
        <taxon>Candidatus Fischeribacteriota</taxon>
    </lineage>
</organism>
<dbReference type="EC" id="1.1.1.37" evidence="4"/>
<keyword evidence="3 4" id="KW-0520">NAD</keyword>
<reference evidence="10 11" key="1">
    <citation type="journal article" date="2016" name="Nat. Commun.">
        <title>Thousands of microbial genomes shed light on interconnected biogeochemical processes in an aquifer system.</title>
        <authorList>
            <person name="Anantharaman K."/>
            <person name="Brown C.T."/>
            <person name="Hug L.A."/>
            <person name="Sharon I."/>
            <person name="Castelle C.J."/>
            <person name="Probst A.J."/>
            <person name="Thomas B.C."/>
            <person name="Singh A."/>
            <person name="Wilkins M.J."/>
            <person name="Karaoz U."/>
            <person name="Brodie E.L."/>
            <person name="Williams K.H."/>
            <person name="Hubbard S.S."/>
            <person name="Banfield J.F."/>
        </authorList>
    </citation>
    <scope>NUCLEOTIDE SEQUENCE [LARGE SCALE GENOMIC DNA]</scope>
</reference>
<dbReference type="GO" id="GO:0004459">
    <property type="term" value="F:L-lactate dehydrogenase (NAD+) activity"/>
    <property type="evidence" value="ECO:0007669"/>
    <property type="project" value="TreeGrafter"/>
</dbReference>
<dbReference type="InterPro" id="IPR015955">
    <property type="entry name" value="Lactate_DH/Glyco_Ohase_4_C"/>
</dbReference>
<dbReference type="STRING" id="1817863.A2Y62_17870"/>
<dbReference type="PRINTS" id="PR00086">
    <property type="entry name" value="LLDHDRGNASE"/>
</dbReference>
<comment type="similarity">
    <text evidence="4">Belongs to the LDH/MDH superfamily. MDH type 3 family.</text>
</comment>
<dbReference type="PANTHER" id="PTHR43128">
    <property type="entry name" value="L-2-HYDROXYCARBOXYLATE DEHYDROGENASE (NAD(P)(+))"/>
    <property type="match status" value="1"/>
</dbReference>
<dbReference type="Pfam" id="PF02866">
    <property type="entry name" value="Ldh_1_C"/>
    <property type="match status" value="1"/>
</dbReference>
<dbReference type="FunFam" id="3.40.50.720:FF:000018">
    <property type="entry name" value="Malate dehydrogenase"/>
    <property type="match status" value="1"/>
</dbReference>
<comment type="function">
    <text evidence="4">Catalyzes the reversible oxidation of malate to oxaloacetate.</text>
</comment>
<dbReference type="InterPro" id="IPR011275">
    <property type="entry name" value="Malate_DH_type3"/>
</dbReference>
<keyword evidence="2 4" id="KW-0560">Oxidoreductase</keyword>
<dbReference type="EMBL" id="MFGW01000128">
    <property type="protein sequence ID" value="OGF64853.1"/>
    <property type="molecule type" value="Genomic_DNA"/>
</dbReference>
<evidence type="ECO:0000259" key="8">
    <source>
        <dbReference type="Pfam" id="PF00056"/>
    </source>
</evidence>
<keyword evidence="1 4" id="KW-0816">Tricarboxylic acid cycle</keyword>
<dbReference type="SUPFAM" id="SSF56327">
    <property type="entry name" value="LDH C-terminal domain-like"/>
    <property type="match status" value="1"/>
</dbReference>
<name>A0A1F5VN75_9BACT</name>
<gene>
    <name evidence="4" type="primary">mdh</name>
    <name evidence="10" type="ORF">A2Y62_17870</name>
</gene>
<dbReference type="NCBIfam" id="NF004863">
    <property type="entry name" value="PRK06223.1"/>
    <property type="match status" value="1"/>
</dbReference>
<feature type="binding site" evidence="4 7">
    <location>
        <begin position="118"/>
        <end position="120"/>
    </location>
    <ligand>
        <name>NAD(+)</name>
        <dbReference type="ChEBI" id="CHEBI:57540"/>
    </ligand>
</feature>
<evidence type="ECO:0000256" key="6">
    <source>
        <dbReference type="PIRSR" id="PIRSR000102-2"/>
    </source>
</evidence>
<sequence>MRPKITVIGAGHVGETTAHLLALKNLGDIVITDIIEDMPKGKALDMLEAGPVSGYDSFIQGTNTYEDIKGSHIVILTAGVPRKPGMSRDDLLNVNLAIVKDVAINLKKYAPDAMLIVITNPLDAMTYAAWKLTGLPKNKVFGMAGVLDVARYRAFISMELKVSIENTSAIILGGHGDDMVPLARYTTVAGIPVTEFISQERLNQIIDRTRKGGGEIVSLLKTGSAYYAPSASVVDMVDAILKDKKKIVPCCALLEGEYGVNGLYLGVPAVLGSSGVEKVIELKLTEDEQKMFDKSIASVKTLVDIMKL</sequence>
<evidence type="ECO:0000256" key="4">
    <source>
        <dbReference type="HAMAP-Rule" id="MF_00487"/>
    </source>
</evidence>
<dbReference type="PIRSF" id="PIRSF000102">
    <property type="entry name" value="Lac_mal_DH"/>
    <property type="match status" value="1"/>
</dbReference>
<evidence type="ECO:0000256" key="7">
    <source>
        <dbReference type="PIRSR" id="PIRSR000102-3"/>
    </source>
</evidence>
<feature type="binding site" evidence="4 6">
    <location>
        <position position="151"/>
    </location>
    <ligand>
        <name>substrate</name>
    </ligand>
</feature>
<feature type="binding site" evidence="4 7">
    <location>
        <position position="33"/>
    </location>
    <ligand>
        <name>NAD(+)</name>
        <dbReference type="ChEBI" id="CHEBI:57540"/>
    </ligand>
</feature>
<feature type="domain" description="Lactate/malate dehydrogenase N-terminal" evidence="8">
    <location>
        <begin position="4"/>
        <end position="142"/>
    </location>
</feature>
<evidence type="ECO:0000256" key="5">
    <source>
        <dbReference type="PIRSR" id="PIRSR000102-1"/>
    </source>
</evidence>
<dbReference type="FunFam" id="3.90.110.10:FF:000004">
    <property type="entry name" value="Malate dehydrogenase"/>
    <property type="match status" value="1"/>
</dbReference>
<evidence type="ECO:0000256" key="2">
    <source>
        <dbReference type="ARBA" id="ARBA00023002"/>
    </source>
</evidence>
<dbReference type="GO" id="GO:0030060">
    <property type="term" value="F:L-malate dehydrogenase (NAD+) activity"/>
    <property type="evidence" value="ECO:0007669"/>
    <property type="project" value="UniProtKB-UniRule"/>
</dbReference>
<dbReference type="PANTHER" id="PTHR43128:SF16">
    <property type="entry name" value="L-LACTATE DEHYDROGENASE"/>
    <property type="match status" value="1"/>
</dbReference>
<dbReference type="GO" id="GO:0006099">
    <property type="term" value="P:tricarboxylic acid cycle"/>
    <property type="evidence" value="ECO:0007669"/>
    <property type="project" value="UniProtKB-UniRule"/>
</dbReference>
<evidence type="ECO:0000313" key="10">
    <source>
        <dbReference type="EMBL" id="OGF64853.1"/>
    </source>
</evidence>
<proteinExistence type="inferred from homology"/>
<dbReference type="AlphaFoldDB" id="A0A1F5VN75"/>
<dbReference type="NCBIfam" id="TIGR01763">
    <property type="entry name" value="MalateDH_bact"/>
    <property type="match status" value="1"/>
</dbReference>
<dbReference type="Proteomes" id="UP000178943">
    <property type="component" value="Unassembled WGS sequence"/>
</dbReference>
<dbReference type="SUPFAM" id="SSF51735">
    <property type="entry name" value="NAD(P)-binding Rossmann-fold domains"/>
    <property type="match status" value="1"/>
</dbReference>
<feature type="binding site" evidence="4 7">
    <location>
        <begin position="9"/>
        <end position="14"/>
    </location>
    <ligand>
        <name>NAD(+)</name>
        <dbReference type="ChEBI" id="CHEBI:57540"/>
    </ligand>
</feature>
<evidence type="ECO:0000313" key="11">
    <source>
        <dbReference type="Proteomes" id="UP000178943"/>
    </source>
</evidence>
<dbReference type="HAMAP" id="MF_00487">
    <property type="entry name" value="Malate_dehydrog_3"/>
    <property type="match status" value="1"/>
</dbReference>
<comment type="catalytic activity">
    <reaction evidence="4">
        <text>(S)-malate + NAD(+) = oxaloacetate + NADH + H(+)</text>
        <dbReference type="Rhea" id="RHEA:21432"/>
        <dbReference type="ChEBI" id="CHEBI:15378"/>
        <dbReference type="ChEBI" id="CHEBI:15589"/>
        <dbReference type="ChEBI" id="CHEBI:16452"/>
        <dbReference type="ChEBI" id="CHEBI:57540"/>
        <dbReference type="ChEBI" id="CHEBI:57945"/>
        <dbReference type="EC" id="1.1.1.37"/>
    </reaction>
</comment>
<evidence type="ECO:0000256" key="3">
    <source>
        <dbReference type="ARBA" id="ARBA00023027"/>
    </source>
</evidence>
<comment type="caution">
    <text evidence="10">The sequence shown here is derived from an EMBL/GenBank/DDBJ whole genome shotgun (WGS) entry which is preliminary data.</text>
</comment>
<feature type="binding site" evidence="4 6">
    <location>
        <position position="82"/>
    </location>
    <ligand>
        <name>substrate</name>
    </ligand>
</feature>
<evidence type="ECO:0000256" key="1">
    <source>
        <dbReference type="ARBA" id="ARBA00022532"/>
    </source>
</evidence>
<dbReference type="Pfam" id="PF00056">
    <property type="entry name" value="Ldh_1_N"/>
    <property type="match status" value="1"/>
</dbReference>
<dbReference type="CDD" id="cd01339">
    <property type="entry name" value="LDH-like_MDH"/>
    <property type="match status" value="1"/>
</dbReference>
<accession>A0A1F5VN75</accession>
<dbReference type="GO" id="GO:0006089">
    <property type="term" value="P:lactate metabolic process"/>
    <property type="evidence" value="ECO:0007669"/>
    <property type="project" value="TreeGrafter"/>
</dbReference>
<dbReference type="Gene3D" id="3.90.110.10">
    <property type="entry name" value="Lactate dehydrogenase/glycoside hydrolase, family 4, C-terminal"/>
    <property type="match status" value="1"/>
</dbReference>